<feature type="compositionally biased region" description="Basic and acidic residues" evidence="1">
    <location>
        <begin position="206"/>
        <end position="216"/>
    </location>
</feature>
<keyword evidence="2" id="KW-0812">Transmembrane</keyword>
<keyword evidence="2" id="KW-0472">Membrane</keyword>
<keyword evidence="2" id="KW-1133">Transmembrane helix</keyword>
<accession>A0A6P2LDM3</accession>
<evidence type="ECO:0008006" key="5">
    <source>
        <dbReference type="Google" id="ProtNLM"/>
    </source>
</evidence>
<dbReference type="RefSeq" id="WP_174940870.1">
    <property type="nucleotide sequence ID" value="NZ_CABVPY010000016.1"/>
</dbReference>
<dbReference type="EMBL" id="CABVPY010000016">
    <property type="protein sequence ID" value="VWB65152.1"/>
    <property type="molecule type" value="Genomic_DNA"/>
</dbReference>
<evidence type="ECO:0000256" key="1">
    <source>
        <dbReference type="SAM" id="MobiDB-lite"/>
    </source>
</evidence>
<sequence>MNEQFRNVEGALAAIEELRIDSKLGKSKHFNASERKLRYHWICGVPVIVANLLVGVVLVGFQKMSADPGRAIDGAALASSAMVAKAPLPVSYAGGSWIAVASIILAFGAALFSAIQTLFNFHKSSEGHRSIGNRYVHVSRQCKELQQRQRDIPFEPEVLWEKYHALYEEYYKINTEAEAFPTNRRDLSAAKRAYEVSPYKPPQATGKDDSLDKSRE</sequence>
<dbReference type="AlphaFoldDB" id="A0A6P2LDM3"/>
<name>A0A6P2LDM3_BURL3</name>
<evidence type="ECO:0000313" key="4">
    <source>
        <dbReference type="Proteomes" id="UP000494170"/>
    </source>
</evidence>
<reference evidence="3 4" key="1">
    <citation type="submission" date="2019-09" db="EMBL/GenBank/DDBJ databases">
        <authorList>
            <person name="Depoorter E."/>
        </authorList>
    </citation>
    <scope>NUCLEOTIDE SEQUENCE [LARGE SCALE GENOMIC DNA]</scope>
    <source>
        <strain evidence="3">LMG 6863</strain>
    </source>
</reference>
<protein>
    <recommendedName>
        <fullName evidence="5">SLATT domain-containing protein</fullName>
    </recommendedName>
</protein>
<feature type="transmembrane region" description="Helical" evidence="2">
    <location>
        <begin position="39"/>
        <end position="61"/>
    </location>
</feature>
<gene>
    <name evidence="3" type="ORF">BLA6863_03043</name>
</gene>
<organism evidence="3 4">
    <name type="scientific">Burkholderia lata (strain ATCC 17760 / DSM 23089 / LMG 22485 / NCIMB 9086 / R18194 / 383)</name>
    <dbReference type="NCBI Taxonomy" id="482957"/>
    <lineage>
        <taxon>Bacteria</taxon>
        <taxon>Pseudomonadati</taxon>
        <taxon>Pseudomonadota</taxon>
        <taxon>Betaproteobacteria</taxon>
        <taxon>Burkholderiales</taxon>
        <taxon>Burkholderiaceae</taxon>
        <taxon>Burkholderia</taxon>
        <taxon>Burkholderia cepacia complex</taxon>
    </lineage>
</organism>
<evidence type="ECO:0000256" key="2">
    <source>
        <dbReference type="SAM" id="Phobius"/>
    </source>
</evidence>
<proteinExistence type="predicted"/>
<dbReference type="Proteomes" id="UP000494170">
    <property type="component" value="Unassembled WGS sequence"/>
</dbReference>
<feature type="transmembrane region" description="Helical" evidence="2">
    <location>
        <begin position="97"/>
        <end position="119"/>
    </location>
</feature>
<evidence type="ECO:0000313" key="3">
    <source>
        <dbReference type="EMBL" id="VWB65152.1"/>
    </source>
</evidence>
<feature type="region of interest" description="Disordered" evidence="1">
    <location>
        <begin position="192"/>
        <end position="216"/>
    </location>
</feature>
<dbReference type="NCBIfam" id="NF033632">
    <property type="entry name" value="SLATT_4"/>
    <property type="match status" value="1"/>
</dbReference>